<dbReference type="InterPro" id="IPR015865">
    <property type="entry name" value="Riboflavin_kinase_bac/euk"/>
</dbReference>
<dbReference type="SUPFAM" id="SSF82114">
    <property type="entry name" value="Riboflavin kinase-like"/>
    <property type="match status" value="1"/>
</dbReference>
<dbReference type="AlphaFoldDB" id="A0AAD5UBA4"/>
<comment type="caution">
    <text evidence="13">The sequence shown here is derived from an EMBL/GenBank/DDBJ whole genome shotgun (WGS) entry which is preliminary data.</text>
</comment>
<proteinExistence type="inferred from homology"/>
<keyword evidence="10" id="KW-0067">ATP-binding</keyword>
<evidence type="ECO:0000259" key="12">
    <source>
        <dbReference type="SMART" id="SM00904"/>
    </source>
</evidence>
<evidence type="ECO:0000256" key="5">
    <source>
        <dbReference type="ARBA" id="ARBA00017394"/>
    </source>
</evidence>
<keyword evidence="14" id="KW-1185">Reference proteome</keyword>
<evidence type="ECO:0000256" key="11">
    <source>
        <dbReference type="ARBA" id="ARBA00029960"/>
    </source>
</evidence>
<dbReference type="GO" id="GO:0005739">
    <property type="term" value="C:mitochondrion"/>
    <property type="evidence" value="ECO:0007669"/>
    <property type="project" value="TreeGrafter"/>
</dbReference>
<dbReference type="GO" id="GO:0008531">
    <property type="term" value="F:riboflavin kinase activity"/>
    <property type="evidence" value="ECO:0007669"/>
    <property type="project" value="UniProtKB-EC"/>
</dbReference>
<keyword evidence="8" id="KW-0808">Transferase</keyword>
<dbReference type="EMBL" id="JADGJW010000006">
    <property type="protein sequence ID" value="KAJ3228098.1"/>
    <property type="molecule type" value="Genomic_DNA"/>
</dbReference>
<evidence type="ECO:0000313" key="13">
    <source>
        <dbReference type="EMBL" id="KAJ3228098.1"/>
    </source>
</evidence>
<dbReference type="PANTHER" id="PTHR22749">
    <property type="entry name" value="RIBOFLAVIN KINASE/FMN ADENYLYLTRANSFERASE"/>
    <property type="match status" value="1"/>
</dbReference>
<evidence type="ECO:0000256" key="8">
    <source>
        <dbReference type="ARBA" id="ARBA00022679"/>
    </source>
</evidence>
<dbReference type="GO" id="GO:0009231">
    <property type="term" value="P:riboflavin biosynthetic process"/>
    <property type="evidence" value="ECO:0007669"/>
    <property type="project" value="InterPro"/>
</dbReference>
<feature type="domain" description="Riboflavin kinase" evidence="12">
    <location>
        <begin position="1"/>
        <end position="69"/>
    </location>
</feature>
<dbReference type="Pfam" id="PF01687">
    <property type="entry name" value="Flavokinase"/>
    <property type="match status" value="1"/>
</dbReference>
<comment type="function">
    <text evidence="1">Catalyzes the phosphorylation of riboflavin (vitamin B2) to form flavin mononucleotide (FMN) coenzyme.</text>
</comment>
<dbReference type="EC" id="2.7.1.26" evidence="4"/>
<evidence type="ECO:0000256" key="7">
    <source>
        <dbReference type="ARBA" id="ARBA00022643"/>
    </source>
</evidence>
<evidence type="ECO:0000313" key="14">
    <source>
        <dbReference type="Proteomes" id="UP001211065"/>
    </source>
</evidence>
<evidence type="ECO:0000256" key="1">
    <source>
        <dbReference type="ARBA" id="ARBA00003572"/>
    </source>
</evidence>
<keyword evidence="9" id="KW-0547">Nucleotide-binding</keyword>
<evidence type="ECO:0000256" key="6">
    <source>
        <dbReference type="ARBA" id="ARBA00022630"/>
    </source>
</evidence>
<evidence type="ECO:0000256" key="10">
    <source>
        <dbReference type="ARBA" id="ARBA00022840"/>
    </source>
</evidence>
<dbReference type="Proteomes" id="UP001211065">
    <property type="component" value="Unassembled WGS sequence"/>
</dbReference>
<evidence type="ECO:0000256" key="4">
    <source>
        <dbReference type="ARBA" id="ARBA00012105"/>
    </source>
</evidence>
<dbReference type="GO" id="GO:0009398">
    <property type="term" value="P:FMN biosynthetic process"/>
    <property type="evidence" value="ECO:0007669"/>
    <property type="project" value="TreeGrafter"/>
</dbReference>
<dbReference type="GO" id="GO:0005524">
    <property type="term" value="F:ATP binding"/>
    <property type="evidence" value="ECO:0007669"/>
    <property type="project" value="UniProtKB-KW"/>
</dbReference>
<evidence type="ECO:0000256" key="3">
    <source>
        <dbReference type="ARBA" id="ARBA00010108"/>
    </source>
</evidence>
<accession>A0AAD5UBA4</accession>
<comment type="pathway">
    <text evidence="2">Cofactor biosynthesis; FMN biosynthesis; FMN from riboflavin (ATP route): step 1/1.</text>
</comment>
<sequence length="84" mass="10064">MSYGWNPFYKNEKRSAEVHVIHKFETDFYDKELRVVVLEYIRPEKNYSSVDDLIKDINIDIDVAKSSLGRKSYSLFKEHEFLKT</sequence>
<comment type="similarity">
    <text evidence="3">Belongs to the flavokinase family.</text>
</comment>
<dbReference type="InterPro" id="IPR023465">
    <property type="entry name" value="Riboflavin_kinase_dom_sf"/>
</dbReference>
<keyword evidence="7" id="KW-0288">FMN</keyword>
<dbReference type="PANTHER" id="PTHR22749:SF6">
    <property type="entry name" value="RIBOFLAVIN KINASE"/>
    <property type="match status" value="1"/>
</dbReference>
<organism evidence="13 14">
    <name type="scientific">Clydaea vesicula</name>
    <dbReference type="NCBI Taxonomy" id="447962"/>
    <lineage>
        <taxon>Eukaryota</taxon>
        <taxon>Fungi</taxon>
        <taxon>Fungi incertae sedis</taxon>
        <taxon>Chytridiomycota</taxon>
        <taxon>Chytridiomycota incertae sedis</taxon>
        <taxon>Chytridiomycetes</taxon>
        <taxon>Lobulomycetales</taxon>
        <taxon>Lobulomycetaceae</taxon>
        <taxon>Clydaea</taxon>
    </lineage>
</organism>
<protein>
    <recommendedName>
        <fullName evidence="5">Riboflavin kinase</fullName>
        <ecNumber evidence="4">2.7.1.26</ecNumber>
    </recommendedName>
    <alternativeName>
        <fullName evidence="11">Flavin mononucleotide kinase 1</fullName>
    </alternativeName>
</protein>
<reference evidence="13" key="1">
    <citation type="submission" date="2020-05" db="EMBL/GenBank/DDBJ databases">
        <title>Phylogenomic resolution of chytrid fungi.</title>
        <authorList>
            <person name="Stajich J.E."/>
            <person name="Amses K."/>
            <person name="Simmons R."/>
            <person name="Seto K."/>
            <person name="Myers J."/>
            <person name="Bonds A."/>
            <person name="Quandt C.A."/>
            <person name="Barry K."/>
            <person name="Liu P."/>
            <person name="Grigoriev I."/>
            <person name="Longcore J.E."/>
            <person name="James T.Y."/>
        </authorList>
    </citation>
    <scope>NUCLEOTIDE SEQUENCE</scope>
    <source>
        <strain evidence="13">JEL0476</strain>
    </source>
</reference>
<dbReference type="InterPro" id="IPR023468">
    <property type="entry name" value="Riboflavin_kinase"/>
</dbReference>
<evidence type="ECO:0000256" key="9">
    <source>
        <dbReference type="ARBA" id="ARBA00022741"/>
    </source>
</evidence>
<name>A0AAD5UBA4_9FUNG</name>
<dbReference type="SMART" id="SM00904">
    <property type="entry name" value="Flavokinase"/>
    <property type="match status" value="1"/>
</dbReference>
<dbReference type="Gene3D" id="2.40.30.30">
    <property type="entry name" value="Riboflavin kinase-like"/>
    <property type="match status" value="1"/>
</dbReference>
<gene>
    <name evidence="13" type="ORF">HK099_006723</name>
</gene>
<keyword evidence="6" id="KW-0285">Flavoprotein</keyword>
<evidence type="ECO:0000256" key="2">
    <source>
        <dbReference type="ARBA" id="ARBA00005201"/>
    </source>
</evidence>